<dbReference type="SUPFAM" id="SSF54695">
    <property type="entry name" value="POZ domain"/>
    <property type="match status" value="1"/>
</dbReference>
<dbReference type="CDD" id="cd18186">
    <property type="entry name" value="BTB_POZ_ZBTB_KLHL-like"/>
    <property type="match status" value="1"/>
</dbReference>
<dbReference type="InterPro" id="IPR052407">
    <property type="entry name" value="BTB_POZ_domain_cont_9"/>
</dbReference>
<reference evidence="2 3" key="1">
    <citation type="submission" date="2018-06" db="EMBL/GenBank/DDBJ databases">
        <title>Comparative genomics reveals the genomic features of Rhizophagus irregularis, R. cerebriforme, R. diaphanum and Gigaspora rosea, and their symbiotic lifestyle signature.</title>
        <authorList>
            <person name="Morin E."/>
            <person name="San Clemente H."/>
            <person name="Chen E.C.H."/>
            <person name="De La Providencia I."/>
            <person name="Hainaut M."/>
            <person name="Kuo A."/>
            <person name="Kohler A."/>
            <person name="Murat C."/>
            <person name="Tang N."/>
            <person name="Roy S."/>
            <person name="Loubradou J."/>
            <person name="Henrissat B."/>
            <person name="Grigoriev I.V."/>
            <person name="Corradi N."/>
            <person name="Roux C."/>
            <person name="Martin F.M."/>
        </authorList>
    </citation>
    <scope>NUCLEOTIDE SEQUENCE [LARGE SCALE GENOMIC DNA]</scope>
    <source>
        <strain evidence="2 3">DAOM 194757</strain>
    </source>
</reference>
<protein>
    <recommendedName>
        <fullName evidence="1">BTB domain-containing protein</fullName>
    </recommendedName>
</protein>
<feature type="domain" description="BTB" evidence="1">
    <location>
        <begin position="8"/>
        <end position="54"/>
    </location>
</feature>
<dbReference type="PANTHER" id="PTHR46306:SF1">
    <property type="entry name" value="BTB_POZ DOMAIN-CONTAINING PROTEIN 9"/>
    <property type="match status" value="1"/>
</dbReference>
<dbReference type="Proteomes" id="UP000266673">
    <property type="component" value="Unassembled WGS sequence"/>
</dbReference>
<dbReference type="PANTHER" id="PTHR46306">
    <property type="entry name" value="BTB/POZ DOMAIN-CONTAINING PROTEIN 9"/>
    <property type="match status" value="1"/>
</dbReference>
<sequence length="259" mass="30836">MTRRILMSLYFRNELAKTRKDNKNIKTINLYNVSAEQFEIIIKYIYGGVILLKDLDEPFIFNLMLVAHELFLEEMTKFIEKHLIEEKTHWLRSQFTRIHQKSFQNNQFQNLQEWCNDYLVKYANQLFDATENFKSLQENALVSLIKRDDLQMEEVKIWNIIIKWGIAQNPNLSSSGPEKWTNENFLALKNALQNCLPHIRYFQMSGDDIIDNVEPYHKILDKNLWDDIMKRAVNPNRPVSSIIHPPRIFNTTNFTSSYD</sequence>
<organism evidence="2 3">
    <name type="scientific">Gigaspora rosea</name>
    <dbReference type="NCBI Taxonomy" id="44941"/>
    <lineage>
        <taxon>Eukaryota</taxon>
        <taxon>Fungi</taxon>
        <taxon>Fungi incertae sedis</taxon>
        <taxon>Mucoromycota</taxon>
        <taxon>Glomeromycotina</taxon>
        <taxon>Glomeromycetes</taxon>
        <taxon>Diversisporales</taxon>
        <taxon>Gigasporaceae</taxon>
        <taxon>Gigaspora</taxon>
    </lineage>
</organism>
<dbReference type="PROSITE" id="PS50097">
    <property type="entry name" value="BTB"/>
    <property type="match status" value="1"/>
</dbReference>
<keyword evidence="3" id="KW-1185">Reference proteome</keyword>
<comment type="caution">
    <text evidence="2">The sequence shown here is derived from an EMBL/GenBank/DDBJ whole genome shotgun (WGS) entry which is preliminary data.</text>
</comment>
<proteinExistence type="predicted"/>
<dbReference type="Gene3D" id="3.30.710.10">
    <property type="entry name" value="Potassium Channel Kv1.1, Chain A"/>
    <property type="match status" value="1"/>
</dbReference>
<dbReference type="GO" id="GO:0005737">
    <property type="term" value="C:cytoplasm"/>
    <property type="evidence" value="ECO:0007669"/>
    <property type="project" value="TreeGrafter"/>
</dbReference>
<evidence type="ECO:0000259" key="1">
    <source>
        <dbReference type="PROSITE" id="PS50097"/>
    </source>
</evidence>
<dbReference type="Pfam" id="PF07707">
    <property type="entry name" value="BACK"/>
    <property type="match status" value="1"/>
</dbReference>
<dbReference type="EMBL" id="QKWP01000215">
    <property type="protein sequence ID" value="RIB24467.1"/>
    <property type="molecule type" value="Genomic_DNA"/>
</dbReference>
<dbReference type="AlphaFoldDB" id="A0A397VSZ3"/>
<dbReference type="InterPro" id="IPR000210">
    <property type="entry name" value="BTB/POZ_dom"/>
</dbReference>
<dbReference type="Gene3D" id="1.25.40.420">
    <property type="match status" value="1"/>
</dbReference>
<evidence type="ECO:0000313" key="2">
    <source>
        <dbReference type="EMBL" id="RIB24467.1"/>
    </source>
</evidence>
<dbReference type="Pfam" id="PF00651">
    <property type="entry name" value="BTB"/>
    <property type="match status" value="1"/>
</dbReference>
<evidence type="ECO:0000313" key="3">
    <source>
        <dbReference type="Proteomes" id="UP000266673"/>
    </source>
</evidence>
<name>A0A397VSZ3_9GLOM</name>
<dbReference type="InterPro" id="IPR011705">
    <property type="entry name" value="BACK"/>
</dbReference>
<accession>A0A397VSZ3</accession>
<gene>
    <name evidence="2" type="ORF">C2G38_668602</name>
</gene>
<dbReference type="InterPro" id="IPR011333">
    <property type="entry name" value="SKP1/BTB/POZ_sf"/>
</dbReference>